<name>A0AAV2YL92_9STRA</name>
<feature type="domain" description="TAZ-type" evidence="14">
    <location>
        <begin position="271"/>
        <end position="358"/>
    </location>
</feature>
<reference evidence="15" key="1">
    <citation type="submission" date="2022-11" db="EMBL/GenBank/DDBJ databases">
        <authorList>
            <person name="Morgan W.R."/>
            <person name="Tartar A."/>
        </authorList>
    </citation>
    <scope>NUCLEOTIDE SEQUENCE</scope>
    <source>
        <strain evidence="15">ARSEF 373</strain>
    </source>
</reference>
<dbReference type="GO" id="GO:0045944">
    <property type="term" value="P:positive regulation of transcription by RNA polymerase II"/>
    <property type="evidence" value="ECO:0007669"/>
    <property type="project" value="TreeGrafter"/>
</dbReference>
<keyword evidence="8" id="KW-0156">Chromatin regulator</keyword>
<dbReference type="PANTHER" id="PTHR13808:SF1">
    <property type="entry name" value="HISTONE ACETYLTRANSFERASE"/>
    <property type="match status" value="1"/>
</dbReference>
<reference evidence="15" key="2">
    <citation type="journal article" date="2023" name="Microbiol Resour">
        <title>Decontamination and Annotation of the Draft Genome Sequence of the Oomycete Lagenidium giganteum ARSEF 373.</title>
        <authorList>
            <person name="Morgan W.R."/>
            <person name="Tartar A."/>
        </authorList>
    </citation>
    <scope>NUCLEOTIDE SEQUENCE</scope>
    <source>
        <strain evidence="15">ARSEF 373</strain>
    </source>
</reference>
<evidence type="ECO:0000256" key="2">
    <source>
        <dbReference type="ARBA" id="ARBA00006178"/>
    </source>
</evidence>
<feature type="compositionally biased region" description="Low complexity" evidence="13">
    <location>
        <begin position="420"/>
        <end position="481"/>
    </location>
</feature>
<comment type="similarity">
    <text evidence="2">Belongs to the TAF4 family.</text>
</comment>
<dbReference type="Proteomes" id="UP001146120">
    <property type="component" value="Unassembled WGS sequence"/>
</dbReference>
<protein>
    <recommendedName>
        <fullName evidence="3">histone acetyltransferase</fullName>
        <ecNumber evidence="3">2.3.1.48</ecNumber>
    </recommendedName>
</protein>
<keyword evidence="16" id="KW-1185">Reference proteome</keyword>
<evidence type="ECO:0000256" key="6">
    <source>
        <dbReference type="ARBA" id="ARBA00022771"/>
    </source>
</evidence>
<evidence type="ECO:0000256" key="9">
    <source>
        <dbReference type="ARBA" id="ARBA00023015"/>
    </source>
</evidence>
<dbReference type="Pfam" id="PF05236">
    <property type="entry name" value="TAF4"/>
    <property type="match status" value="1"/>
</dbReference>
<dbReference type="SUPFAM" id="SSF57933">
    <property type="entry name" value="TAZ domain"/>
    <property type="match status" value="1"/>
</dbReference>
<dbReference type="InterPro" id="IPR035898">
    <property type="entry name" value="TAZ_dom_sf"/>
</dbReference>
<feature type="compositionally biased region" description="Pro residues" evidence="13">
    <location>
        <begin position="61"/>
        <end position="70"/>
    </location>
</feature>
<feature type="compositionally biased region" description="Low complexity" evidence="13">
    <location>
        <begin position="367"/>
        <end position="398"/>
    </location>
</feature>
<evidence type="ECO:0000256" key="12">
    <source>
        <dbReference type="ARBA" id="ARBA00048017"/>
    </source>
</evidence>
<feature type="compositionally biased region" description="Low complexity" evidence="13">
    <location>
        <begin position="236"/>
        <end position="259"/>
    </location>
</feature>
<evidence type="ECO:0000256" key="1">
    <source>
        <dbReference type="ARBA" id="ARBA00004123"/>
    </source>
</evidence>
<evidence type="ECO:0000256" key="8">
    <source>
        <dbReference type="ARBA" id="ARBA00022853"/>
    </source>
</evidence>
<comment type="catalytic activity">
    <reaction evidence="12">
        <text>L-lysyl-[protein] + acetyl-CoA = N(6)-acetyl-L-lysyl-[protein] + CoA + H(+)</text>
        <dbReference type="Rhea" id="RHEA:45948"/>
        <dbReference type="Rhea" id="RHEA-COMP:9752"/>
        <dbReference type="Rhea" id="RHEA-COMP:10731"/>
        <dbReference type="ChEBI" id="CHEBI:15378"/>
        <dbReference type="ChEBI" id="CHEBI:29969"/>
        <dbReference type="ChEBI" id="CHEBI:57287"/>
        <dbReference type="ChEBI" id="CHEBI:57288"/>
        <dbReference type="ChEBI" id="CHEBI:61930"/>
        <dbReference type="EC" id="2.3.1.48"/>
    </reaction>
</comment>
<keyword evidence="9" id="KW-0805">Transcription regulation</keyword>
<gene>
    <name evidence="15" type="ORF">N0F65_004200</name>
</gene>
<sequence>MVPAVPLGQFATPIGAPSALPLAPGVAPIGPPPVLPPASATTPLATPSAISSAPAATLTPVAPPIIPSQPPAASTTLPTVTPASVPAPSLSTVQQAPGSGQQMFKQMFALLKQMLPAEQYATLHSEMRKGNGNDIKSIVDIIKRIAGDAIFSSVIQKMDLTRSFPANTPTAPSSFSATVKNEPTSTLVSAAPPTAIAPPSTLPVAAPTQIAPPTSALLTPTITTTPAAVATTAAQRPTLLHPDTASSTPSTTTTTATTKTEPETVAASAPTTARNEALEKIMFAKKLLTHAAACVLSPGLCQVKRCDDIRRVFKHTVSCGGARGCPHCEQLKGLVKYHAKECSVAMAEHCPIPFCDGFRRAYAAAASTTTPTTTATTGTTPARPATTGAAAALAAGSTSDDDDDNAPLSAVSKAKKTPVSNSSAKGKSPKASPSARNASASSPSQSKKKASTPTSASASKPVTPATTATTSTTTTTETAAKGKNVTSNATAEYGRLLQLILHVQKCTSTACPIGEDCAESKSLLRQINSPNAPVRIMLFFRRLFWTYELSPPSRCLSQARAKTYKQVYSHYKVCLARNTTATCPMCKIGLQPIAVPSTATTPLQSPGTQASSSSTSTTTATASTPSATSPSVASLKRSSSSLASPRSPSKKPRTGGNNRLKSATPLPDPAQSGASDPNGNELVQANVGDIRKEADVLTHTGIELSTERRVMMDGVRRRQITEQLPCKKEEWVEKDLFNSDMLKKQMRELGKRCGVTMGEKTSDVMAYALHEYLKQVIEEMVEISKQRCDSYAQALDQMQRKEQNASGGRPAGHAELTATDILRVSCEDSFSRLRQEDLALRTRLLEDAKREEQIERERAKKRKKVDRSKLAQEEKDEAEMDMEELATKDLKERLLQEDKDGIVKVDGRVNESISSKFIRRIDNQVTTEDAYYWLQSQKPYVNPKLFVRAEAARIVTKSLL</sequence>
<evidence type="ECO:0000256" key="13">
    <source>
        <dbReference type="SAM" id="MobiDB-lite"/>
    </source>
</evidence>
<keyword evidence="11" id="KW-0539">Nucleus</keyword>
<comment type="caution">
    <text evidence="15">The sequence shown here is derived from an EMBL/GenBank/DDBJ whole genome shotgun (WGS) entry which is preliminary data.</text>
</comment>
<keyword evidence="10" id="KW-0804">Transcription</keyword>
<dbReference type="SMART" id="SM00551">
    <property type="entry name" value="ZnF_TAZ"/>
    <property type="match status" value="1"/>
</dbReference>
<dbReference type="GO" id="GO:0004402">
    <property type="term" value="F:histone acetyltransferase activity"/>
    <property type="evidence" value="ECO:0007669"/>
    <property type="project" value="InterPro"/>
</dbReference>
<dbReference type="InterPro" id="IPR013178">
    <property type="entry name" value="Histone_AcTrfase_Rtt109/CBP"/>
</dbReference>
<evidence type="ECO:0000256" key="11">
    <source>
        <dbReference type="ARBA" id="ARBA00023242"/>
    </source>
</evidence>
<feature type="compositionally biased region" description="Polar residues" evidence="13">
    <location>
        <begin position="89"/>
        <end position="98"/>
    </location>
</feature>
<keyword evidence="6" id="KW-0863">Zinc-finger</keyword>
<accession>A0AAV2YL92</accession>
<evidence type="ECO:0000259" key="14">
    <source>
        <dbReference type="PROSITE" id="PS50134"/>
    </source>
</evidence>
<evidence type="ECO:0000256" key="7">
    <source>
        <dbReference type="ARBA" id="ARBA00022833"/>
    </source>
</evidence>
<dbReference type="Pfam" id="PF02135">
    <property type="entry name" value="zf-TAZ"/>
    <property type="match status" value="1"/>
</dbReference>
<dbReference type="GO" id="GO:0000123">
    <property type="term" value="C:histone acetyltransferase complex"/>
    <property type="evidence" value="ECO:0007669"/>
    <property type="project" value="TreeGrafter"/>
</dbReference>
<evidence type="ECO:0000256" key="4">
    <source>
        <dbReference type="ARBA" id="ARBA00022679"/>
    </source>
</evidence>
<keyword evidence="7" id="KW-0862">Zinc</keyword>
<dbReference type="InterPro" id="IPR000197">
    <property type="entry name" value="Znf_TAZ"/>
</dbReference>
<keyword evidence="4" id="KW-0808">Transferase</keyword>
<dbReference type="EMBL" id="DAKRPA010000270">
    <property type="protein sequence ID" value="DAZ94088.1"/>
    <property type="molecule type" value="Genomic_DNA"/>
</dbReference>
<feature type="region of interest" description="Disordered" evidence="13">
    <location>
        <begin position="236"/>
        <end position="272"/>
    </location>
</feature>
<feature type="region of interest" description="Disordered" evidence="13">
    <location>
        <begin position="851"/>
        <end position="879"/>
    </location>
</feature>
<dbReference type="GO" id="GO:0006352">
    <property type="term" value="P:DNA-templated transcription initiation"/>
    <property type="evidence" value="ECO:0007669"/>
    <property type="project" value="InterPro"/>
</dbReference>
<evidence type="ECO:0000313" key="15">
    <source>
        <dbReference type="EMBL" id="DAZ94088.1"/>
    </source>
</evidence>
<evidence type="ECO:0000256" key="5">
    <source>
        <dbReference type="ARBA" id="ARBA00022723"/>
    </source>
</evidence>
<dbReference type="AlphaFoldDB" id="A0AAV2YL92"/>
<feature type="compositionally biased region" description="Polar residues" evidence="13">
    <location>
        <begin position="672"/>
        <end position="682"/>
    </location>
</feature>
<dbReference type="GO" id="GO:0003713">
    <property type="term" value="F:transcription coactivator activity"/>
    <property type="evidence" value="ECO:0007669"/>
    <property type="project" value="TreeGrafter"/>
</dbReference>
<keyword evidence="5" id="KW-0479">Metal-binding</keyword>
<feature type="region of interest" description="Disordered" evidence="13">
    <location>
        <begin position="599"/>
        <end position="682"/>
    </location>
</feature>
<feature type="region of interest" description="Disordered" evidence="13">
    <location>
        <begin position="61"/>
        <end position="98"/>
    </location>
</feature>
<dbReference type="Gene3D" id="1.20.1020.10">
    <property type="entry name" value="TAZ domain"/>
    <property type="match status" value="1"/>
</dbReference>
<dbReference type="GO" id="GO:0005669">
    <property type="term" value="C:transcription factor TFIID complex"/>
    <property type="evidence" value="ECO:0007669"/>
    <property type="project" value="InterPro"/>
</dbReference>
<dbReference type="GO" id="GO:0008270">
    <property type="term" value="F:zinc ion binding"/>
    <property type="evidence" value="ECO:0007669"/>
    <property type="project" value="UniProtKB-KW"/>
</dbReference>
<evidence type="ECO:0000256" key="10">
    <source>
        <dbReference type="ARBA" id="ARBA00023163"/>
    </source>
</evidence>
<feature type="compositionally biased region" description="Low complexity" evidence="13">
    <location>
        <begin position="605"/>
        <end position="647"/>
    </location>
</feature>
<organism evidence="15 16">
    <name type="scientific">Lagenidium giganteum</name>
    <dbReference type="NCBI Taxonomy" id="4803"/>
    <lineage>
        <taxon>Eukaryota</taxon>
        <taxon>Sar</taxon>
        <taxon>Stramenopiles</taxon>
        <taxon>Oomycota</taxon>
        <taxon>Peronosporomycetes</taxon>
        <taxon>Pythiales</taxon>
        <taxon>Pythiaceae</taxon>
    </lineage>
</organism>
<proteinExistence type="inferred from homology"/>
<evidence type="ECO:0000313" key="16">
    <source>
        <dbReference type="Proteomes" id="UP001146120"/>
    </source>
</evidence>
<dbReference type="PROSITE" id="PS50134">
    <property type="entry name" value="ZF_TAZ"/>
    <property type="match status" value="1"/>
</dbReference>
<dbReference type="PANTHER" id="PTHR13808">
    <property type="entry name" value="CBP/P300-RELATED"/>
    <property type="match status" value="1"/>
</dbReference>
<dbReference type="InterPro" id="IPR007900">
    <property type="entry name" value="TAF4_C"/>
</dbReference>
<feature type="region of interest" description="Disordered" evidence="13">
    <location>
        <begin position="367"/>
        <end position="483"/>
    </location>
</feature>
<evidence type="ECO:0000256" key="3">
    <source>
        <dbReference type="ARBA" id="ARBA00013184"/>
    </source>
</evidence>
<comment type="subcellular location">
    <subcellularLocation>
        <location evidence="1">Nucleus</location>
    </subcellularLocation>
</comment>
<dbReference type="GO" id="GO:0031490">
    <property type="term" value="F:chromatin DNA binding"/>
    <property type="evidence" value="ECO:0007669"/>
    <property type="project" value="TreeGrafter"/>
</dbReference>
<dbReference type="EC" id="2.3.1.48" evidence="3"/>